<evidence type="ECO:0000313" key="9">
    <source>
        <dbReference type="EMBL" id="MBO1307597.1"/>
    </source>
</evidence>
<comment type="subcellular location">
    <subcellularLocation>
        <location evidence="1">Cell membrane</location>
        <topology evidence="1">Multi-pass membrane protein</topology>
    </subcellularLocation>
</comment>
<evidence type="ECO:0000256" key="2">
    <source>
        <dbReference type="ARBA" id="ARBA00022475"/>
    </source>
</evidence>
<dbReference type="InterPro" id="IPR003838">
    <property type="entry name" value="ABC3_permease_C"/>
</dbReference>
<feature type="domain" description="ABC3 transporter permease C-terminal" evidence="8">
    <location>
        <begin position="358"/>
        <end position="474"/>
    </location>
</feature>
<dbReference type="PANTHER" id="PTHR30287">
    <property type="entry name" value="MEMBRANE COMPONENT OF PREDICTED ABC SUPERFAMILY METABOLITE UPTAKE TRANSPORTER"/>
    <property type="match status" value="1"/>
</dbReference>
<accession>A0ABS3LD92</accession>
<dbReference type="Proteomes" id="UP000664601">
    <property type="component" value="Unassembled WGS sequence"/>
</dbReference>
<feature type="transmembrane region" description="Helical" evidence="7">
    <location>
        <begin position="758"/>
        <end position="778"/>
    </location>
</feature>
<dbReference type="PANTHER" id="PTHR30287:SF1">
    <property type="entry name" value="INNER MEMBRANE PROTEIN"/>
    <property type="match status" value="1"/>
</dbReference>
<evidence type="ECO:0000256" key="3">
    <source>
        <dbReference type="ARBA" id="ARBA00022692"/>
    </source>
</evidence>
<feature type="transmembrane region" description="Helical" evidence="7">
    <location>
        <begin position="353"/>
        <end position="375"/>
    </location>
</feature>
<feature type="transmembrane region" description="Helical" evidence="7">
    <location>
        <begin position="404"/>
        <end position="432"/>
    </location>
</feature>
<evidence type="ECO:0000313" key="10">
    <source>
        <dbReference type="Proteomes" id="UP000664601"/>
    </source>
</evidence>
<dbReference type="Pfam" id="PF02687">
    <property type="entry name" value="FtsX"/>
    <property type="match status" value="2"/>
</dbReference>
<keyword evidence="10" id="KW-1185">Reference proteome</keyword>
<organism evidence="9 10">
    <name type="scientific">Candidatus Enterococcus moelleringii</name>
    <dbReference type="NCBI Taxonomy" id="2815325"/>
    <lineage>
        <taxon>Bacteria</taxon>
        <taxon>Bacillati</taxon>
        <taxon>Bacillota</taxon>
        <taxon>Bacilli</taxon>
        <taxon>Lactobacillales</taxon>
        <taxon>Enterococcaceae</taxon>
        <taxon>Enterococcus</taxon>
    </lineage>
</organism>
<keyword evidence="6" id="KW-0175">Coiled coil</keyword>
<evidence type="ECO:0000256" key="5">
    <source>
        <dbReference type="ARBA" id="ARBA00023136"/>
    </source>
</evidence>
<evidence type="ECO:0000256" key="7">
    <source>
        <dbReference type="SAM" id="Phobius"/>
    </source>
</evidence>
<feature type="domain" description="ABC3 transporter permease C-terminal" evidence="8">
    <location>
        <begin position="762"/>
        <end position="879"/>
    </location>
</feature>
<feature type="transmembrane region" description="Helical" evidence="7">
    <location>
        <begin position="452"/>
        <end position="472"/>
    </location>
</feature>
<reference evidence="9 10" key="1">
    <citation type="submission" date="2021-03" db="EMBL/GenBank/DDBJ databases">
        <title>Enterococcal diversity collection.</title>
        <authorList>
            <person name="Gilmore M.S."/>
            <person name="Schwartzman J."/>
            <person name="Van Tyne D."/>
            <person name="Martin M."/>
            <person name="Earl A.M."/>
            <person name="Manson A.L."/>
            <person name="Straub T."/>
            <person name="Salamzade R."/>
            <person name="Saavedra J."/>
            <person name="Lebreton F."/>
            <person name="Prichula J."/>
            <person name="Schaufler K."/>
            <person name="Gaca A."/>
            <person name="Sgardioli B."/>
            <person name="Wagenaar J."/>
            <person name="Strong T."/>
        </authorList>
    </citation>
    <scope>NUCLEOTIDE SEQUENCE [LARGE SCALE GENOMIC DNA]</scope>
    <source>
        <strain evidence="9 10">669A</strain>
    </source>
</reference>
<dbReference type="InterPro" id="IPR038766">
    <property type="entry name" value="Membrane_comp_ABC_pdt"/>
</dbReference>
<keyword evidence="3 7" id="KW-0812">Transmembrane</keyword>
<keyword evidence="2" id="KW-1003">Cell membrane</keyword>
<feature type="transmembrane region" description="Helical" evidence="7">
    <location>
        <begin position="812"/>
        <end position="834"/>
    </location>
</feature>
<evidence type="ECO:0000256" key="6">
    <source>
        <dbReference type="SAM" id="Coils"/>
    </source>
</evidence>
<comment type="caution">
    <text evidence="9">The sequence shown here is derived from an EMBL/GenBank/DDBJ whole genome shotgun (WGS) entry which is preliminary data.</text>
</comment>
<gene>
    <name evidence="9" type="ORF">JZO70_15585</name>
</gene>
<keyword evidence="5 7" id="KW-0472">Membrane</keyword>
<feature type="transmembrane region" description="Helical" evidence="7">
    <location>
        <begin position="525"/>
        <end position="545"/>
    </location>
</feature>
<evidence type="ECO:0000259" key="8">
    <source>
        <dbReference type="Pfam" id="PF02687"/>
    </source>
</evidence>
<feature type="transmembrane region" description="Helical" evidence="7">
    <location>
        <begin position="846"/>
        <end position="870"/>
    </location>
</feature>
<dbReference type="RefSeq" id="WP_207674590.1">
    <property type="nucleotide sequence ID" value="NZ_JAFREM010000025.1"/>
</dbReference>
<feature type="transmembrane region" description="Helical" evidence="7">
    <location>
        <begin position="21"/>
        <end position="42"/>
    </location>
</feature>
<evidence type="ECO:0000256" key="4">
    <source>
        <dbReference type="ARBA" id="ARBA00022989"/>
    </source>
</evidence>
<protein>
    <submittedName>
        <fullName evidence="9">ABC transporter permease</fullName>
    </submittedName>
</protein>
<dbReference type="EMBL" id="JAFREM010000025">
    <property type="protein sequence ID" value="MBO1307597.1"/>
    <property type="molecule type" value="Genomic_DNA"/>
</dbReference>
<proteinExistence type="predicted"/>
<name>A0ABS3LD92_9ENTE</name>
<sequence>MKNKTYLKASLREIAYSKGRFIAIILIILLGTMLFVGIKAAGPILNSSASRYVKEHNLSDLQVVSTGGLTEDDITQAEKISDAQVEAGYQFFYADPDKNEVVQVFSYDSDQKQNQLIVTEGRLPKEKQEIVLDSQAENDGYQIGDAYEIKDSDQLTDERYQIVGFVNSPMFISSGERGLSNVGNGQVSYFAYVPKEQFTSEVYGILYLTFANTQGLETYGSAYEDTMEENREEIEKLFADRPQERLTEIRQDAQEQLDPEKAKVEDGLAELEQAENQLQQQQAFASRLPAEQQAQLAAAEEEITENRQQLTDAQEEIAEQEQILADLKEPSYSFHRRADNPGFQEYGDLSERIAAIANVFPVFFFFIAALITFTTMTRMVEENRREIGTLKALGYSKFEISKKYFIYALSAAAIGIVLGSVIGTEVLPRIIFVLSSDRYNFSQVHIYYLARPIIQASIAFVLASLGSALLVLMKDLREKPAQLLQPKAPKPGKRIFLEYIKPLWSRLSFNQKVSYRNLLRYKSRMVMAIIGISGCAGLMVAGVGLKDSLSSVTDKQFGPIIDYQGIVTLSDEADNLAEREAVETIFDREDPVTAFLPSYNESVEIRQSGQGTQQLTMMVPEKAEAFSDYVHLNNLDDQEVALDDDGAAITEKAAELFGLNVGDKVTVYDSEQRPLQVEISHIVENYLGNFLYLSQDYYQEVRGEEYQPNAYFLRTETMSEDQENQLSEDLLASDRVVNTSFVSQQIEAQEDSMANLDAIVLIFVVLSGLLAFVVLYNLTNINVSERIRELSTIKVLGFFDKEVTMYIFRENIIFTLLGIVAGYGVGIVLTAFILRQASMENVIFPLVIHWTAYVVSGGLTIVFTLIVMAVTHVKLKHINMIDALKSNE</sequence>
<feature type="coiled-coil region" evidence="6">
    <location>
        <begin position="261"/>
        <end position="330"/>
    </location>
</feature>
<evidence type="ECO:0000256" key="1">
    <source>
        <dbReference type="ARBA" id="ARBA00004651"/>
    </source>
</evidence>
<keyword evidence="4 7" id="KW-1133">Transmembrane helix</keyword>